<dbReference type="Gene3D" id="3.40.50.10240">
    <property type="entry name" value="Thiamin pyrophosphokinase, catalytic domain"/>
    <property type="match status" value="1"/>
</dbReference>
<comment type="caution">
    <text evidence="7">The sequence shown here is derived from an EMBL/GenBank/DDBJ whole genome shotgun (WGS) entry which is preliminary data.</text>
</comment>
<reference evidence="7 8" key="1">
    <citation type="journal article" date="2019" name="Nat. Microbiol.">
        <title>Wide diversity of methane and short-chain alkane metabolisms in uncultured archaea.</title>
        <authorList>
            <person name="Borrel G."/>
            <person name="Adam P.S."/>
            <person name="McKay L.J."/>
            <person name="Chen L.X."/>
            <person name="Sierra-Garcia I.N."/>
            <person name="Sieber C.M."/>
            <person name="Letourneur Q."/>
            <person name="Ghozlane A."/>
            <person name="Andersen G.L."/>
            <person name="Li W.J."/>
            <person name="Hallam S.J."/>
            <person name="Muyzer G."/>
            <person name="de Oliveira V.M."/>
            <person name="Inskeep W.P."/>
            <person name="Banfield J.F."/>
            <person name="Gribaldo S."/>
        </authorList>
    </citation>
    <scope>NUCLEOTIDE SEQUENCE [LARGE SCALE GENOMIC DNA]</scope>
    <source>
        <strain evidence="7">NM1a</strain>
    </source>
</reference>
<dbReference type="EC" id="2.7.6.3" evidence="5"/>
<dbReference type="GO" id="GO:0004788">
    <property type="term" value="F:thiamine diphosphokinase activity"/>
    <property type="evidence" value="ECO:0007669"/>
    <property type="project" value="InterPro"/>
</dbReference>
<keyword evidence="1 5" id="KW-0808">Transferase</keyword>
<dbReference type="EMBL" id="RXIF01000012">
    <property type="protein sequence ID" value="RZN63931.1"/>
    <property type="molecule type" value="Genomic_DNA"/>
</dbReference>
<evidence type="ECO:0000256" key="2">
    <source>
        <dbReference type="ARBA" id="ARBA00022741"/>
    </source>
</evidence>
<dbReference type="PANTHER" id="PTHR39648:SF1">
    <property type="entry name" value="6-HYDROXYMETHYL-7,8-DIHYDROPTERIN PYROPHOSPHOKINASE"/>
    <property type="match status" value="1"/>
</dbReference>
<dbReference type="InterPro" id="IPR027510">
    <property type="entry name" value="HMPDK_MptE"/>
</dbReference>
<dbReference type="InterPro" id="IPR002826">
    <property type="entry name" value="MptE-like"/>
</dbReference>
<dbReference type="GO" id="GO:0005524">
    <property type="term" value="F:ATP binding"/>
    <property type="evidence" value="ECO:0007669"/>
    <property type="project" value="UniProtKB-UniRule"/>
</dbReference>
<evidence type="ECO:0000256" key="3">
    <source>
        <dbReference type="ARBA" id="ARBA00022777"/>
    </source>
</evidence>
<gene>
    <name evidence="5" type="primary">mptE</name>
    <name evidence="7" type="ORF">EF806_06800</name>
</gene>
<evidence type="ECO:0000256" key="4">
    <source>
        <dbReference type="ARBA" id="ARBA00022840"/>
    </source>
</evidence>
<dbReference type="HAMAP" id="MF_02131">
    <property type="entry name" value="HMPDK_arch"/>
    <property type="match status" value="1"/>
</dbReference>
<sequence length="211" mass="23683">MNFTEWEPIYTEIIKDFGFSRDADEESARLLSTMLDKKESGMIYRQIEQKIAAKSVIVCGKAAILVKDLKNIVLKDKTIIAADGATSLLLNIDLSPDIIVTDLDGNIDDILMAEERGSLIVIHAHGDNIDKIKKYVPKFKNVIGTTQSSPFDNIYNFGGFTDGDRCVFLAKHFGAREIILAGFDFEDQTVTDRKRKKLEWAKRLLIILGVV</sequence>
<dbReference type="Pfam" id="PF01973">
    <property type="entry name" value="MptE-like"/>
    <property type="match status" value="1"/>
</dbReference>
<accession>A0A520KQV6</accession>
<comment type="cofactor">
    <cofactor evidence="5">
        <name>Mg(2+)</name>
        <dbReference type="ChEBI" id="CHEBI:18420"/>
    </cofactor>
</comment>
<protein>
    <recommendedName>
        <fullName evidence="5">6-hydroxymethyl-7,8-dihydropterin pyrophosphokinase</fullName>
        <shortName evidence="5">HPPK</shortName>
        <ecNumber evidence="5">2.7.6.3</ecNumber>
    </recommendedName>
    <alternativeName>
        <fullName evidence="5">2-amino-4-hydroxy-6-hydroxymethyldihydropteridine pyrophosphokinase</fullName>
    </alternativeName>
    <alternativeName>
        <fullName evidence="5">6-hydroxymethyl-7,8-dihydropterin diphosphokinase</fullName>
        <shortName evidence="5">6-HMPDK</shortName>
    </alternativeName>
    <alternativeName>
        <fullName evidence="5">7,8-dihydro-6-hydroxymethylpterin diphosphokinase</fullName>
    </alternativeName>
    <alternativeName>
        <fullName evidence="5">7,8-dihydro-6-hydroxymethylpterin pyrophosphokinase</fullName>
        <shortName evidence="5">PPPK</shortName>
    </alternativeName>
</protein>
<proteinExistence type="inferred from homology"/>
<evidence type="ECO:0000313" key="7">
    <source>
        <dbReference type="EMBL" id="RZN63931.1"/>
    </source>
</evidence>
<dbReference type="GO" id="GO:0000287">
    <property type="term" value="F:magnesium ion binding"/>
    <property type="evidence" value="ECO:0007669"/>
    <property type="project" value="UniProtKB-UniRule"/>
</dbReference>
<name>A0A520KQV6_METT2</name>
<dbReference type="GO" id="GO:0009229">
    <property type="term" value="P:thiamine diphosphate biosynthetic process"/>
    <property type="evidence" value="ECO:0007669"/>
    <property type="project" value="InterPro"/>
</dbReference>
<keyword evidence="2 5" id="KW-0547">Nucleotide-binding</keyword>
<dbReference type="SUPFAM" id="SSF63999">
    <property type="entry name" value="Thiamin pyrophosphokinase, catalytic domain"/>
    <property type="match status" value="1"/>
</dbReference>
<keyword evidence="3 5" id="KW-0418">Kinase</keyword>
<dbReference type="InterPro" id="IPR036759">
    <property type="entry name" value="TPK_catalytic_sf"/>
</dbReference>
<evidence type="ECO:0000256" key="1">
    <source>
        <dbReference type="ARBA" id="ARBA00022679"/>
    </source>
</evidence>
<organism evidence="7 8">
    <name type="scientific">Methanoliparum thermophilum</name>
    <dbReference type="NCBI Taxonomy" id="2491083"/>
    <lineage>
        <taxon>Archaea</taxon>
        <taxon>Methanobacteriati</taxon>
        <taxon>Methanobacteriota</taxon>
        <taxon>Candidatus Methanoliparia</taxon>
        <taxon>Candidatus Methanoliparales</taxon>
        <taxon>Candidatus Methanoliparaceae</taxon>
        <taxon>Candidatus Methanoliparum</taxon>
    </lineage>
</organism>
<dbReference type="Proteomes" id="UP000317158">
    <property type="component" value="Unassembled WGS sequence"/>
</dbReference>
<dbReference type="AlphaFoldDB" id="A0A520KQV6"/>
<dbReference type="PANTHER" id="PTHR39648">
    <property type="entry name" value="6-HYDROXYMETHYL-7,8-DIHYDROPTERIN PYROPHOSPHOKINASE"/>
    <property type="match status" value="1"/>
</dbReference>
<comment type="function">
    <text evidence="5">Catalyzes the transfer of diphosphate from ATP to 6-hydroxymethyl-7,8-dihydropterin (6-HMD), leading to 6-hydroxymethyl-7,8-dihydropterin diphosphate (6-HMDP).</text>
</comment>
<dbReference type="GO" id="GO:0016301">
    <property type="term" value="F:kinase activity"/>
    <property type="evidence" value="ECO:0007669"/>
    <property type="project" value="UniProtKB-KW"/>
</dbReference>
<feature type="domain" description="6-hydroxymethylpterin diphosphokinase MptE-like" evidence="6">
    <location>
        <begin position="46"/>
        <end position="187"/>
    </location>
</feature>
<keyword evidence="5" id="KW-0460">Magnesium</keyword>
<evidence type="ECO:0000313" key="8">
    <source>
        <dbReference type="Proteomes" id="UP000317158"/>
    </source>
</evidence>
<evidence type="ECO:0000259" key="6">
    <source>
        <dbReference type="Pfam" id="PF01973"/>
    </source>
</evidence>
<comment type="similarity">
    <text evidence="5">Belongs to the archaeal 6-HMPDK family.</text>
</comment>
<dbReference type="GO" id="GO:0003848">
    <property type="term" value="F:2-amino-4-hydroxy-6-hydroxymethyldihydropteridine diphosphokinase activity"/>
    <property type="evidence" value="ECO:0007669"/>
    <property type="project" value="UniProtKB-UniRule"/>
</dbReference>
<comment type="catalytic activity">
    <reaction evidence="5">
        <text>6-hydroxymethyl-7,8-dihydropterin + ATP = (7,8-dihydropterin-6-yl)methyl diphosphate + AMP + H(+)</text>
        <dbReference type="Rhea" id="RHEA:11412"/>
        <dbReference type="ChEBI" id="CHEBI:15378"/>
        <dbReference type="ChEBI" id="CHEBI:30616"/>
        <dbReference type="ChEBI" id="CHEBI:44841"/>
        <dbReference type="ChEBI" id="CHEBI:72950"/>
        <dbReference type="ChEBI" id="CHEBI:456215"/>
        <dbReference type="EC" id="2.7.6.3"/>
    </reaction>
</comment>
<evidence type="ECO:0000256" key="5">
    <source>
        <dbReference type="HAMAP-Rule" id="MF_02131"/>
    </source>
</evidence>
<keyword evidence="4 5" id="KW-0067">ATP-binding</keyword>